<feature type="coiled-coil region" evidence="2">
    <location>
        <begin position="338"/>
        <end position="365"/>
    </location>
</feature>
<gene>
    <name evidence="4" type="ORF">MNOR_LOCUS40711</name>
</gene>
<dbReference type="InterPro" id="IPR043592">
    <property type="entry name" value="FMNL_animal"/>
</dbReference>
<dbReference type="AlphaFoldDB" id="A0AAV2SUT1"/>
<keyword evidence="5" id="KW-1185">Reference proteome</keyword>
<dbReference type="PANTHER" id="PTHR45857:SF4">
    <property type="entry name" value="FORMIN-LIKE PROTEIN"/>
    <property type="match status" value="1"/>
</dbReference>
<evidence type="ECO:0000313" key="5">
    <source>
        <dbReference type="Proteomes" id="UP001497623"/>
    </source>
</evidence>
<accession>A0AAV2SUT1</accession>
<dbReference type="GO" id="GO:0005829">
    <property type="term" value="C:cytosol"/>
    <property type="evidence" value="ECO:0007669"/>
    <property type="project" value="TreeGrafter"/>
</dbReference>
<dbReference type="SMART" id="SM00498">
    <property type="entry name" value="FH2"/>
    <property type="match status" value="1"/>
</dbReference>
<reference evidence="4 5" key="1">
    <citation type="submission" date="2024-05" db="EMBL/GenBank/DDBJ databases">
        <authorList>
            <person name="Wallberg A."/>
        </authorList>
    </citation>
    <scope>NUCLEOTIDE SEQUENCE [LARGE SCALE GENOMIC DNA]</scope>
</reference>
<dbReference type="Pfam" id="PF02181">
    <property type="entry name" value="FH2"/>
    <property type="match status" value="1"/>
</dbReference>
<dbReference type="Proteomes" id="UP001497623">
    <property type="component" value="Unassembled WGS sequence"/>
</dbReference>
<dbReference type="GO" id="GO:0030866">
    <property type="term" value="P:cortical actin cytoskeleton organization"/>
    <property type="evidence" value="ECO:0007669"/>
    <property type="project" value="TreeGrafter"/>
</dbReference>
<dbReference type="InterPro" id="IPR042201">
    <property type="entry name" value="FH2_Formin_sf"/>
</dbReference>
<dbReference type="GO" id="GO:0051015">
    <property type="term" value="F:actin filament binding"/>
    <property type="evidence" value="ECO:0007669"/>
    <property type="project" value="TreeGrafter"/>
</dbReference>
<evidence type="ECO:0000313" key="4">
    <source>
        <dbReference type="EMBL" id="CAL4241618.1"/>
    </source>
</evidence>
<protein>
    <recommendedName>
        <fullName evidence="3">FH2 domain-containing protein</fullName>
    </recommendedName>
</protein>
<sequence>MEPADSVVLSNCESSRHSPMSLLSSVLDVVGRSSSSRFGIRFCHASDITLMKSRTSLLYLLTIHFTLYKSKQVRGTVFNDLDDEKLFSVIDFSDFEEQFKIGQGGLGLANGNVSDVDSLHQFGSKRFKKPDHTSLMEHTRLRNIAISRRKLELNVVVVTRAVNSLDLKTLHIDSVELLQRMVPNDSEIKAYREYEKERKPITQLTEEDQYMLNLSKIDRLSTKLQIMSFIANFFDNIHSVTPQVHAIITASRSVKNSSKLRRLLEVILAFGNYMNSSKRGPAYGFKLSSLDSLCDTKSADKKMSLLHFIQDTVKTKLPEINNFDSELRFCEKASQVSLENIMTDLSELEKGMEQARKEADRHINSRTSEGQAAYNVLKDFLSNSEEKLKKLRSTSPGSQYIQLEIMEFSNSLYACIEKSIFFTILYNFLKVY</sequence>
<dbReference type="GO" id="GO:0016477">
    <property type="term" value="P:cell migration"/>
    <property type="evidence" value="ECO:0007669"/>
    <property type="project" value="TreeGrafter"/>
</dbReference>
<comment type="similarity">
    <text evidence="1">Belongs to the formin homology family.</text>
</comment>
<evidence type="ECO:0000256" key="2">
    <source>
        <dbReference type="SAM" id="Coils"/>
    </source>
</evidence>
<dbReference type="Gene3D" id="1.20.58.2220">
    <property type="entry name" value="Formin, FH2 domain"/>
    <property type="match status" value="1"/>
</dbReference>
<dbReference type="EMBL" id="CAXKWB010130146">
    <property type="protein sequence ID" value="CAL4241618.1"/>
    <property type="molecule type" value="Genomic_DNA"/>
</dbReference>
<dbReference type="SUPFAM" id="SSF101447">
    <property type="entry name" value="Formin homology 2 domain (FH2 domain)"/>
    <property type="match status" value="1"/>
</dbReference>
<evidence type="ECO:0000256" key="1">
    <source>
        <dbReference type="ARBA" id="ARBA00023449"/>
    </source>
</evidence>
<dbReference type="PROSITE" id="PS51444">
    <property type="entry name" value="FH2"/>
    <property type="match status" value="1"/>
</dbReference>
<proteinExistence type="inferred from homology"/>
<keyword evidence="2" id="KW-0175">Coiled coil</keyword>
<dbReference type="InterPro" id="IPR015425">
    <property type="entry name" value="FH2_Formin"/>
</dbReference>
<dbReference type="GO" id="GO:0008360">
    <property type="term" value="P:regulation of cell shape"/>
    <property type="evidence" value="ECO:0007669"/>
    <property type="project" value="TreeGrafter"/>
</dbReference>
<comment type="caution">
    <text evidence="4">The sequence shown here is derived from an EMBL/GenBank/DDBJ whole genome shotgun (WGS) entry which is preliminary data.</text>
</comment>
<feature type="domain" description="FH2" evidence="3">
    <location>
        <begin position="50"/>
        <end position="432"/>
    </location>
</feature>
<organism evidence="4 5">
    <name type="scientific">Meganyctiphanes norvegica</name>
    <name type="common">Northern krill</name>
    <name type="synonym">Thysanopoda norvegica</name>
    <dbReference type="NCBI Taxonomy" id="48144"/>
    <lineage>
        <taxon>Eukaryota</taxon>
        <taxon>Metazoa</taxon>
        <taxon>Ecdysozoa</taxon>
        <taxon>Arthropoda</taxon>
        <taxon>Crustacea</taxon>
        <taxon>Multicrustacea</taxon>
        <taxon>Malacostraca</taxon>
        <taxon>Eumalacostraca</taxon>
        <taxon>Eucarida</taxon>
        <taxon>Euphausiacea</taxon>
        <taxon>Euphausiidae</taxon>
        <taxon>Meganyctiphanes</taxon>
    </lineage>
</organism>
<feature type="non-terminal residue" evidence="4">
    <location>
        <position position="432"/>
    </location>
</feature>
<dbReference type="PANTHER" id="PTHR45857">
    <property type="entry name" value="FORMIN-LIKE PROTEIN"/>
    <property type="match status" value="1"/>
</dbReference>
<name>A0AAV2SUT1_MEGNR</name>
<evidence type="ECO:0000259" key="3">
    <source>
        <dbReference type="PROSITE" id="PS51444"/>
    </source>
</evidence>